<reference evidence="1" key="1">
    <citation type="submission" date="2019-06" db="EMBL/GenBank/DDBJ databases">
        <authorList>
            <person name="Zheng W."/>
        </authorList>
    </citation>
    <scope>NUCLEOTIDE SEQUENCE</scope>
    <source>
        <strain evidence="1">QDHG01</strain>
    </source>
</reference>
<dbReference type="AlphaFoldDB" id="A0A8J8SUH5"/>
<dbReference type="EMBL" id="RRYP01032391">
    <property type="protein sequence ID" value="TNV70818.1"/>
    <property type="molecule type" value="Genomic_DNA"/>
</dbReference>
<evidence type="ECO:0000313" key="2">
    <source>
        <dbReference type="Proteomes" id="UP000785679"/>
    </source>
</evidence>
<protein>
    <submittedName>
        <fullName evidence="1">Uncharacterized protein</fullName>
    </submittedName>
</protein>
<proteinExistence type="predicted"/>
<organism evidence="1 2">
    <name type="scientific">Halteria grandinella</name>
    <dbReference type="NCBI Taxonomy" id="5974"/>
    <lineage>
        <taxon>Eukaryota</taxon>
        <taxon>Sar</taxon>
        <taxon>Alveolata</taxon>
        <taxon>Ciliophora</taxon>
        <taxon>Intramacronucleata</taxon>
        <taxon>Spirotrichea</taxon>
        <taxon>Stichotrichia</taxon>
        <taxon>Sporadotrichida</taxon>
        <taxon>Halteriidae</taxon>
        <taxon>Halteria</taxon>
    </lineage>
</organism>
<sequence length="187" mass="19928">MRSASNTRAALASDPFIAPASFANRTSRDSRLASCMISAGVTDLPSQIPPLITRNGFSFAKSRRLFAASIGSPLMNATADGPVRRSSAISTPASFAAIFVRVFFTTEYLVVVPSARRSSFIDVTERPRYSVSTVALAVRKSSASSATADVLSGRAIRFTFPVSLVTVGNKKIRNAQAPRINMNTYAG</sequence>
<accession>A0A8J8SUH5</accession>
<dbReference type="Proteomes" id="UP000785679">
    <property type="component" value="Unassembled WGS sequence"/>
</dbReference>
<name>A0A8J8SUH5_HALGN</name>
<gene>
    <name evidence="1" type="ORF">FGO68_gene785</name>
</gene>
<comment type="caution">
    <text evidence="1">The sequence shown here is derived from an EMBL/GenBank/DDBJ whole genome shotgun (WGS) entry which is preliminary data.</text>
</comment>
<evidence type="ECO:0000313" key="1">
    <source>
        <dbReference type="EMBL" id="TNV70818.1"/>
    </source>
</evidence>
<keyword evidence="2" id="KW-1185">Reference proteome</keyword>